<dbReference type="EMBL" id="JASVWF010000004">
    <property type="protein sequence ID" value="MDL5158283.1"/>
    <property type="molecule type" value="Genomic_DNA"/>
</dbReference>
<dbReference type="InterPro" id="IPR005754">
    <property type="entry name" value="Sortase"/>
</dbReference>
<dbReference type="InterPro" id="IPR042001">
    <property type="entry name" value="Sortase_F"/>
</dbReference>
<dbReference type="RefSeq" id="WP_286054805.1">
    <property type="nucleotide sequence ID" value="NZ_JASVWF010000004.1"/>
</dbReference>
<accession>A0ABT7MCB6</accession>
<protein>
    <submittedName>
        <fullName evidence="3">Class F sortase</fullName>
    </submittedName>
</protein>
<name>A0ABT7MCB6_9PSEU</name>
<dbReference type="InterPro" id="IPR023365">
    <property type="entry name" value="Sortase_dom-sf"/>
</dbReference>
<evidence type="ECO:0000313" key="3">
    <source>
        <dbReference type="EMBL" id="MDL5158283.1"/>
    </source>
</evidence>
<proteinExistence type="predicted"/>
<dbReference type="CDD" id="cd05829">
    <property type="entry name" value="Sortase_F"/>
    <property type="match status" value="1"/>
</dbReference>
<sequence length="209" mass="21787">MLLAVAALLAVVGIVAIVAAVVLQQRPPAEQDAGVLPAPPPPVTTTSTTPAGPPASPPARIVVGKIGVDSRVESVGLNPDRTMEVPAKGPLFDLAAWYRYSVTPGQQGPSVIIGHIDSAENGPSVFFRLGALAPGDTIDVTRADGRVVTFTVYATRAFPKDAFPTDDVYAGTPGPELRLITCSGSFDAASRNYRDNTVVFARESSPPLR</sequence>
<dbReference type="Proteomes" id="UP001231924">
    <property type="component" value="Unassembled WGS sequence"/>
</dbReference>
<comment type="caution">
    <text evidence="3">The sequence shown here is derived from an EMBL/GenBank/DDBJ whole genome shotgun (WGS) entry which is preliminary data.</text>
</comment>
<keyword evidence="1" id="KW-0378">Hydrolase</keyword>
<organism evidence="3 4">
    <name type="scientific">Actinomycetospora termitidis</name>
    <dbReference type="NCBI Taxonomy" id="3053470"/>
    <lineage>
        <taxon>Bacteria</taxon>
        <taxon>Bacillati</taxon>
        <taxon>Actinomycetota</taxon>
        <taxon>Actinomycetes</taxon>
        <taxon>Pseudonocardiales</taxon>
        <taxon>Pseudonocardiaceae</taxon>
        <taxon>Actinomycetospora</taxon>
    </lineage>
</organism>
<dbReference type="Gene3D" id="2.40.260.10">
    <property type="entry name" value="Sortase"/>
    <property type="match status" value="1"/>
</dbReference>
<dbReference type="Pfam" id="PF04203">
    <property type="entry name" value="Sortase"/>
    <property type="match status" value="1"/>
</dbReference>
<dbReference type="NCBIfam" id="NF033748">
    <property type="entry name" value="class_F_sortase"/>
    <property type="match status" value="1"/>
</dbReference>
<reference evidence="3 4" key="1">
    <citation type="submission" date="2023-06" db="EMBL/GenBank/DDBJ databases">
        <title>Actinomycetospora Odt1-22.</title>
        <authorList>
            <person name="Supong K."/>
        </authorList>
    </citation>
    <scope>NUCLEOTIDE SEQUENCE [LARGE SCALE GENOMIC DNA]</scope>
    <source>
        <strain evidence="3 4">Odt1-22</strain>
    </source>
</reference>
<feature type="region of interest" description="Disordered" evidence="2">
    <location>
        <begin position="32"/>
        <end position="57"/>
    </location>
</feature>
<evidence type="ECO:0000256" key="1">
    <source>
        <dbReference type="ARBA" id="ARBA00022801"/>
    </source>
</evidence>
<evidence type="ECO:0000313" key="4">
    <source>
        <dbReference type="Proteomes" id="UP001231924"/>
    </source>
</evidence>
<dbReference type="SUPFAM" id="SSF63817">
    <property type="entry name" value="Sortase"/>
    <property type="match status" value="1"/>
</dbReference>
<evidence type="ECO:0000256" key="2">
    <source>
        <dbReference type="SAM" id="MobiDB-lite"/>
    </source>
</evidence>
<gene>
    <name evidence="3" type="ORF">QRT03_20115</name>
</gene>
<keyword evidence="4" id="KW-1185">Reference proteome</keyword>